<keyword evidence="5 11" id="KW-0067">ATP-binding</keyword>
<dbReference type="EC" id="6.3.2.-" evidence="11"/>
<evidence type="ECO:0000256" key="5">
    <source>
        <dbReference type="ARBA" id="ARBA00022840"/>
    </source>
</evidence>
<dbReference type="InterPro" id="IPR023533">
    <property type="entry name" value="RimK"/>
</dbReference>
<dbReference type="NCBIfam" id="NF007764">
    <property type="entry name" value="PRK10446.1"/>
    <property type="match status" value="1"/>
</dbReference>
<feature type="binding site" evidence="11">
    <location>
        <position position="272"/>
    </location>
    <ligand>
        <name>Mn(2+)</name>
        <dbReference type="ChEBI" id="CHEBI:29035"/>
        <label>2</label>
    </ligand>
</feature>
<feature type="binding site" evidence="11">
    <location>
        <position position="270"/>
    </location>
    <ligand>
        <name>Mg(2+)</name>
        <dbReference type="ChEBI" id="CHEBI:18420"/>
        <label>1</label>
    </ligand>
</feature>
<dbReference type="InterPro" id="IPR013651">
    <property type="entry name" value="ATP-grasp_RimK-type"/>
</dbReference>
<keyword evidence="8 11" id="KW-0464">Manganese</keyword>
<feature type="domain" description="ATP-grasp" evidence="12">
    <location>
        <begin position="114"/>
        <end position="297"/>
    </location>
</feature>
<comment type="cofactor">
    <cofactor evidence="1">
        <name>Mn(2+)</name>
        <dbReference type="ChEBI" id="CHEBI:29035"/>
    </cofactor>
</comment>
<evidence type="ECO:0000256" key="8">
    <source>
        <dbReference type="ARBA" id="ARBA00023211"/>
    </source>
</evidence>
<evidence type="ECO:0000313" key="13">
    <source>
        <dbReference type="EMBL" id="CAD0314397.1"/>
    </source>
</evidence>
<keyword evidence="3 11" id="KW-0479">Metal-binding</keyword>
<dbReference type="AlphaFoldDB" id="A0A6V7CEQ5"/>
<feature type="binding site" evidence="11">
    <location>
        <begin position="188"/>
        <end position="189"/>
    </location>
    <ligand>
        <name>ATP</name>
        <dbReference type="ChEBI" id="CHEBI:30616"/>
    </ligand>
</feature>
<dbReference type="Gene3D" id="3.40.50.20">
    <property type="match status" value="1"/>
</dbReference>
<dbReference type="SUPFAM" id="SSF56059">
    <property type="entry name" value="Glutathione synthetase ATP-binding domain-like"/>
    <property type="match status" value="1"/>
</dbReference>
<keyword evidence="6 11" id="KW-0460">Magnesium</keyword>
<evidence type="ECO:0000256" key="6">
    <source>
        <dbReference type="ARBA" id="ARBA00022842"/>
    </source>
</evidence>
<feature type="binding site" evidence="11">
    <location>
        <position position="197"/>
    </location>
    <ligand>
        <name>ATP</name>
        <dbReference type="ChEBI" id="CHEBI:30616"/>
    </ligand>
</feature>
<evidence type="ECO:0000256" key="2">
    <source>
        <dbReference type="ARBA" id="ARBA00022598"/>
    </source>
</evidence>
<dbReference type="Gene3D" id="3.30.1490.20">
    <property type="entry name" value="ATP-grasp fold, A domain"/>
    <property type="match status" value="1"/>
</dbReference>
<sequence length="306" mass="32908">MSRPRRAPSAMKIAILSRNSKLYSTRRLIEAGRKRGHTVRILDPLRCYMRIAADGFSLHYKGKPITGFDAVIPRIGASVTRYATAVLRQLEFMGSYTPNPSDAILRSRDKLRAHQLLAAQGIDMPVTVFGDNPDDTQDLLSMLGPPPHVVKLNEGTQGAGVILTEKASASRGVVEALRGLYANFIVQEFIGEAEGADLRCFVVGDRVVASMRRQAAEGDFRSNLHLGGTAAVAQATPQEQEVAVRSARALGLAVAGVDLIRSNRGPLVLEVNSTPGLEGVEGVCGVDVAAAIIEHLEIEHLDQAAR</sequence>
<name>A0A6V7CEQ5_9XANT</name>
<dbReference type="RefSeq" id="WP_168958943.1">
    <property type="nucleotide sequence ID" value="NZ_CP098604.1"/>
</dbReference>
<dbReference type="GO" id="GO:0005524">
    <property type="term" value="F:ATP binding"/>
    <property type="evidence" value="ECO:0007669"/>
    <property type="project" value="UniProtKB-UniRule"/>
</dbReference>
<dbReference type="InterPro" id="IPR013815">
    <property type="entry name" value="ATP_grasp_subdomain_1"/>
</dbReference>
<keyword evidence="2 11" id="KW-0436">Ligase</keyword>
<feature type="binding site" evidence="11">
    <location>
        <position position="270"/>
    </location>
    <ligand>
        <name>Mn(2+)</name>
        <dbReference type="ChEBI" id="CHEBI:29035"/>
        <label>2</label>
    </ligand>
</feature>
<dbReference type="Pfam" id="PF08443">
    <property type="entry name" value="RimK"/>
    <property type="match status" value="1"/>
</dbReference>
<comment type="similarity">
    <text evidence="9">In the C-terminal section; belongs to the RimK family.</text>
</comment>
<evidence type="ECO:0000256" key="4">
    <source>
        <dbReference type="ARBA" id="ARBA00022741"/>
    </source>
</evidence>
<feature type="binding site" evidence="11">
    <location>
        <position position="270"/>
    </location>
    <ligand>
        <name>Mn(2+)</name>
        <dbReference type="ChEBI" id="CHEBI:29035"/>
        <label>1</label>
    </ligand>
</feature>
<protein>
    <recommendedName>
        <fullName evidence="10 11">Probable alpha-L-glutamate ligase</fullName>
        <ecNumber evidence="11">6.3.2.-</ecNumber>
    </recommendedName>
</protein>
<dbReference type="Pfam" id="PF18030">
    <property type="entry name" value="Rimk_N"/>
    <property type="match status" value="1"/>
</dbReference>
<keyword evidence="13" id="KW-0689">Ribosomal protein</keyword>
<feature type="binding site" evidence="11">
    <location>
        <position position="272"/>
    </location>
    <ligand>
        <name>Mg(2+)</name>
        <dbReference type="ChEBI" id="CHEBI:18420"/>
        <label>2</label>
    </ligand>
</feature>
<evidence type="ECO:0000256" key="7">
    <source>
        <dbReference type="ARBA" id="ARBA00022917"/>
    </source>
</evidence>
<dbReference type="FunFam" id="3.40.50.20:FF:000004">
    <property type="entry name" value="Probable alpha-L-glutamate ligase"/>
    <property type="match status" value="1"/>
</dbReference>
<feature type="binding site" evidence="11">
    <location>
        <position position="258"/>
    </location>
    <ligand>
        <name>Mn(2+)</name>
        <dbReference type="ChEBI" id="CHEBI:29035"/>
        <label>1</label>
    </ligand>
</feature>
<dbReference type="NCBIfam" id="TIGR00768">
    <property type="entry name" value="rimK_fam"/>
    <property type="match status" value="1"/>
</dbReference>
<dbReference type="GO" id="GO:0009432">
    <property type="term" value="P:SOS response"/>
    <property type="evidence" value="ECO:0007669"/>
    <property type="project" value="TreeGrafter"/>
</dbReference>
<evidence type="ECO:0000256" key="1">
    <source>
        <dbReference type="ARBA" id="ARBA00001936"/>
    </source>
</evidence>
<comment type="cofactor">
    <cofactor evidence="11">
        <name>Mg(2+)</name>
        <dbReference type="ChEBI" id="CHEBI:18420"/>
    </cofactor>
    <cofactor evidence="11">
        <name>Mn(2+)</name>
        <dbReference type="ChEBI" id="CHEBI:29035"/>
    </cofactor>
    <text evidence="11">Binds 2 magnesium or manganese ions per subunit.</text>
</comment>
<dbReference type="Gene3D" id="3.30.470.20">
    <property type="entry name" value="ATP-grasp fold, B domain"/>
    <property type="match status" value="1"/>
</dbReference>
<dbReference type="InterPro" id="IPR004666">
    <property type="entry name" value="Rp_bS6_RimK/Lys_biosynth_LsyX"/>
</dbReference>
<dbReference type="PROSITE" id="PS50975">
    <property type="entry name" value="ATP_GRASP"/>
    <property type="match status" value="1"/>
</dbReference>
<dbReference type="HAMAP" id="MF_01552">
    <property type="entry name" value="RimK"/>
    <property type="match status" value="1"/>
</dbReference>
<dbReference type="EMBL" id="LR828261">
    <property type="protein sequence ID" value="CAD0314403.1"/>
    <property type="molecule type" value="Genomic_DNA"/>
</dbReference>
<evidence type="ECO:0000256" key="3">
    <source>
        <dbReference type="ARBA" id="ARBA00022723"/>
    </source>
</evidence>
<evidence type="ECO:0000259" key="12">
    <source>
        <dbReference type="PROSITE" id="PS50975"/>
    </source>
</evidence>
<feature type="binding site" evidence="11">
    <location>
        <position position="258"/>
    </location>
    <ligand>
        <name>Mg(2+)</name>
        <dbReference type="ChEBI" id="CHEBI:18420"/>
        <label>1</label>
    </ligand>
</feature>
<evidence type="ECO:0000256" key="11">
    <source>
        <dbReference type="HAMAP-Rule" id="MF_01552"/>
    </source>
</evidence>
<comment type="similarity">
    <text evidence="11">Belongs to the RimK family.</text>
</comment>
<dbReference type="FunFam" id="3.30.1490.20:FF:000005">
    <property type="entry name" value="Probable alpha-L-glutamate ligase 1"/>
    <property type="match status" value="1"/>
</dbReference>
<dbReference type="PANTHER" id="PTHR21621:SF7">
    <property type="entry name" value="RIBOSOMAL PROTEIN BS6--L-GLUTAMATE LIGASE"/>
    <property type="match status" value="1"/>
</dbReference>
<keyword evidence="7 11" id="KW-0648">Protein biosynthesis</keyword>
<dbReference type="GO" id="GO:0046872">
    <property type="term" value="F:metal ion binding"/>
    <property type="evidence" value="ECO:0007669"/>
    <property type="project" value="UniProtKB-KW"/>
</dbReference>
<dbReference type="GO" id="GO:0018169">
    <property type="term" value="F:ribosomal S6-glutamic acid ligase activity"/>
    <property type="evidence" value="ECO:0007669"/>
    <property type="project" value="TreeGrafter"/>
</dbReference>
<dbReference type="GO" id="GO:0005737">
    <property type="term" value="C:cytoplasm"/>
    <property type="evidence" value="ECO:0007669"/>
    <property type="project" value="TreeGrafter"/>
</dbReference>
<feature type="binding site" evidence="11">
    <location>
        <position position="270"/>
    </location>
    <ligand>
        <name>Mg(2+)</name>
        <dbReference type="ChEBI" id="CHEBI:18420"/>
        <label>2</label>
    </ligand>
</feature>
<dbReference type="GO" id="GO:0005840">
    <property type="term" value="C:ribosome"/>
    <property type="evidence" value="ECO:0007669"/>
    <property type="project" value="UniProtKB-KW"/>
</dbReference>
<dbReference type="GO" id="GO:0006412">
    <property type="term" value="P:translation"/>
    <property type="evidence" value="ECO:0007669"/>
    <property type="project" value="UniProtKB-KW"/>
</dbReference>
<organism evidence="13">
    <name type="scientific">Xanthomonas hortorum pv. pelargonii</name>
    <dbReference type="NCBI Taxonomy" id="453602"/>
    <lineage>
        <taxon>Bacteria</taxon>
        <taxon>Pseudomonadati</taxon>
        <taxon>Pseudomonadota</taxon>
        <taxon>Gammaproteobacteria</taxon>
        <taxon>Lysobacterales</taxon>
        <taxon>Lysobacteraceae</taxon>
        <taxon>Xanthomonas</taxon>
    </lineage>
</organism>
<dbReference type="PANTHER" id="PTHR21621">
    <property type="entry name" value="RIBOSOMAL PROTEIN S6 MODIFICATION PROTEIN"/>
    <property type="match status" value="1"/>
</dbReference>
<dbReference type="InterPro" id="IPR011761">
    <property type="entry name" value="ATP-grasp"/>
</dbReference>
<evidence type="ECO:0000256" key="10">
    <source>
        <dbReference type="ARBA" id="ARBA00072141"/>
    </source>
</evidence>
<accession>A0A6V7CEQ5</accession>
<evidence type="ECO:0000256" key="9">
    <source>
        <dbReference type="ARBA" id="ARBA00061239"/>
    </source>
</evidence>
<gene>
    <name evidence="11 13" type="primary">rimK</name>
    <name evidence="13" type="ORF">CFBP2533_12190</name>
</gene>
<keyword evidence="4 11" id="KW-0547">Nucleotide-binding</keyword>
<keyword evidence="13" id="KW-0687">Ribonucleoprotein</keyword>
<dbReference type="EMBL" id="LR828261">
    <property type="protein sequence ID" value="CAD0314397.1"/>
    <property type="molecule type" value="Genomic_DNA"/>
</dbReference>
<proteinExistence type="inferred from homology"/>
<reference evidence="13" key="1">
    <citation type="submission" date="2020-07" db="EMBL/GenBank/DDBJ databases">
        <authorList>
            <person name="Pothier F. J."/>
        </authorList>
    </citation>
    <scope>NUCLEOTIDE SEQUENCE</scope>
    <source>
        <strain evidence="13">CFBP 2533</strain>
    </source>
</reference>
<feature type="binding site" evidence="11">
    <location>
        <position position="151"/>
    </location>
    <ligand>
        <name>ATP</name>
        <dbReference type="ChEBI" id="CHEBI:30616"/>
    </ligand>
</feature>
<feature type="binding site" evidence="11">
    <location>
        <begin position="221"/>
        <end position="223"/>
    </location>
    <ligand>
        <name>ATP</name>
        <dbReference type="ChEBI" id="CHEBI:30616"/>
    </ligand>
</feature>
<dbReference type="InterPro" id="IPR041107">
    <property type="entry name" value="Rimk_N"/>
</dbReference>